<keyword evidence="3 7" id="KW-0479">Metal-binding</keyword>
<protein>
    <recommendedName>
        <fullName evidence="10">Cytochrome P450</fullName>
    </recommendedName>
</protein>
<dbReference type="EMBL" id="CAJMWS010000344">
    <property type="protein sequence ID" value="CAE6436169.1"/>
    <property type="molecule type" value="Genomic_DNA"/>
</dbReference>
<dbReference type="GO" id="GO:0004497">
    <property type="term" value="F:monooxygenase activity"/>
    <property type="evidence" value="ECO:0007669"/>
    <property type="project" value="UniProtKB-KW"/>
</dbReference>
<comment type="similarity">
    <text evidence="1">Belongs to the cytochrome P450 family.</text>
</comment>
<evidence type="ECO:0000256" key="2">
    <source>
        <dbReference type="ARBA" id="ARBA00022617"/>
    </source>
</evidence>
<dbReference type="Gene3D" id="1.10.630.10">
    <property type="entry name" value="Cytochrome P450"/>
    <property type="match status" value="1"/>
</dbReference>
<dbReference type="SUPFAM" id="SSF48264">
    <property type="entry name" value="Cytochrome P450"/>
    <property type="match status" value="1"/>
</dbReference>
<sequence length="525" mass="60085">MIGVVATVVSSCIAVWLIDLQMKFRKELANIGHLPGLRLLFAPQSILGFTIPPIPFISMGPNHGFYLNRRIIDKFGMDIYSSVGLFPITSAYFVSDLEALKQILASRGAFKKHTDDYQFLTIFGKNLIVSEGEEWRRQRRIVAPVFSDKNNRLVQDSAKRFVDQMTDTWSREEPTRIQDIDNDVTMQITLCVIAKAGFGQDIEWGNDGEAPEGHKLTFKQALITVSQNLPLIIILPQWMFGWSKHWMHVRNAYEEMRLYFQEMISFRRAENTPGGRTPVEEQHDLFNQLLLAHDDSSRLSEEELLGNVFLFLFAGHETTAHSLGFVLGLLAIYPEEQRKVIEEIQELQKERNEFSYEDLPKYSYTLAVLYETLRLYPIGPELPRRAGSNTTLTYTPHHAKEPASLAVKDGTKVIINIAGLHYNPNYWDDPTEFMPARFLDPNWNRDAFLPFLAGPRACIGRRFAETTAVTVLLRLLSKYTVSVDQTRFKLIDGEPIRSLRDRFLIANTRATLTPGKVPLVFTPRK</sequence>
<evidence type="ECO:0000256" key="6">
    <source>
        <dbReference type="ARBA" id="ARBA00023033"/>
    </source>
</evidence>
<proteinExistence type="inferred from homology"/>
<gene>
    <name evidence="8" type="ORF">RDB_LOCUS120750</name>
</gene>
<dbReference type="PANTHER" id="PTHR24291:SF50">
    <property type="entry name" value="BIFUNCTIONAL ALBAFLAVENONE MONOOXYGENASE_TERPENE SYNTHASE"/>
    <property type="match status" value="1"/>
</dbReference>
<name>A0A8H2XVJ3_9AGAM</name>
<dbReference type="GO" id="GO:0020037">
    <property type="term" value="F:heme binding"/>
    <property type="evidence" value="ECO:0007669"/>
    <property type="project" value="InterPro"/>
</dbReference>
<evidence type="ECO:0000256" key="5">
    <source>
        <dbReference type="ARBA" id="ARBA00023004"/>
    </source>
</evidence>
<evidence type="ECO:0008006" key="10">
    <source>
        <dbReference type="Google" id="ProtNLM"/>
    </source>
</evidence>
<comment type="cofactor">
    <cofactor evidence="7">
        <name>heme</name>
        <dbReference type="ChEBI" id="CHEBI:30413"/>
    </cofactor>
</comment>
<evidence type="ECO:0000256" key="7">
    <source>
        <dbReference type="PIRSR" id="PIRSR602401-1"/>
    </source>
</evidence>
<evidence type="ECO:0000256" key="1">
    <source>
        <dbReference type="ARBA" id="ARBA00010617"/>
    </source>
</evidence>
<dbReference type="PANTHER" id="PTHR24291">
    <property type="entry name" value="CYTOCHROME P450 FAMILY 4"/>
    <property type="match status" value="1"/>
</dbReference>
<comment type="caution">
    <text evidence="8">The sequence shown here is derived from an EMBL/GenBank/DDBJ whole genome shotgun (WGS) entry which is preliminary data.</text>
</comment>
<dbReference type="InterPro" id="IPR002401">
    <property type="entry name" value="Cyt_P450_E_grp-I"/>
</dbReference>
<dbReference type="AlphaFoldDB" id="A0A8H2XVJ3"/>
<evidence type="ECO:0000256" key="3">
    <source>
        <dbReference type="ARBA" id="ARBA00022723"/>
    </source>
</evidence>
<dbReference type="InterPro" id="IPR050196">
    <property type="entry name" value="Cytochrome_P450_Monoox"/>
</dbReference>
<reference evidence="8" key="1">
    <citation type="submission" date="2021-01" db="EMBL/GenBank/DDBJ databases">
        <authorList>
            <person name="Kaushik A."/>
        </authorList>
    </citation>
    <scope>NUCLEOTIDE SEQUENCE</scope>
    <source>
        <strain evidence="8">AG1-1C</strain>
    </source>
</reference>
<dbReference type="GO" id="GO:0016705">
    <property type="term" value="F:oxidoreductase activity, acting on paired donors, with incorporation or reduction of molecular oxygen"/>
    <property type="evidence" value="ECO:0007669"/>
    <property type="project" value="InterPro"/>
</dbReference>
<dbReference type="PRINTS" id="PR00385">
    <property type="entry name" value="P450"/>
</dbReference>
<keyword evidence="6" id="KW-0503">Monooxygenase</keyword>
<dbReference type="PRINTS" id="PR00463">
    <property type="entry name" value="EP450I"/>
</dbReference>
<dbReference type="Proteomes" id="UP000663846">
    <property type="component" value="Unassembled WGS sequence"/>
</dbReference>
<accession>A0A8H2XVJ3</accession>
<organism evidence="8 9">
    <name type="scientific">Rhizoctonia solani</name>
    <dbReference type="NCBI Taxonomy" id="456999"/>
    <lineage>
        <taxon>Eukaryota</taxon>
        <taxon>Fungi</taxon>
        <taxon>Dikarya</taxon>
        <taxon>Basidiomycota</taxon>
        <taxon>Agaricomycotina</taxon>
        <taxon>Agaricomycetes</taxon>
        <taxon>Cantharellales</taxon>
        <taxon>Ceratobasidiaceae</taxon>
        <taxon>Rhizoctonia</taxon>
    </lineage>
</organism>
<keyword evidence="5 7" id="KW-0408">Iron</keyword>
<evidence type="ECO:0000256" key="4">
    <source>
        <dbReference type="ARBA" id="ARBA00023002"/>
    </source>
</evidence>
<dbReference type="InterPro" id="IPR001128">
    <property type="entry name" value="Cyt_P450"/>
</dbReference>
<feature type="binding site" description="axial binding residue" evidence="7">
    <location>
        <position position="458"/>
    </location>
    <ligand>
        <name>heme</name>
        <dbReference type="ChEBI" id="CHEBI:30413"/>
    </ligand>
    <ligandPart>
        <name>Fe</name>
        <dbReference type="ChEBI" id="CHEBI:18248"/>
    </ligandPart>
</feature>
<keyword evidence="4" id="KW-0560">Oxidoreductase</keyword>
<dbReference type="InterPro" id="IPR036396">
    <property type="entry name" value="Cyt_P450_sf"/>
</dbReference>
<keyword evidence="2 7" id="KW-0349">Heme</keyword>
<evidence type="ECO:0000313" key="9">
    <source>
        <dbReference type="Proteomes" id="UP000663846"/>
    </source>
</evidence>
<dbReference type="Pfam" id="PF00067">
    <property type="entry name" value="p450"/>
    <property type="match status" value="1"/>
</dbReference>
<evidence type="ECO:0000313" key="8">
    <source>
        <dbReference type="EMBL" id="CAE6436169.1"/>
    </source>
</evidence>
<dbReference type="GO" id="GO:0005506">
    <property type="term" value="F:iron ion binding"/>
    <property type="evidence" value="ECO:0007669"/>
    <property type="project" value="InterPro"/>
</dbReference>